<organism evidence="1 2">
    <name type="scientific">Blautia hansenii DSM 20583</name>
    <dbReference type="NCBI Taxonomy" id="537007"/>
    <lineage>
        <taxon>Bacteria</taxon>
        <taxon>Bacillati</taxon>
        <taxon>Bacillota</taxon>
        <taxon>Clostridia</taxon>
        <taxon>Lachnospirales</taxon>
        <taxon>Lachnospiraceae</taxon>
        <taxon>Blautia</taxon>
    </lineage>
</organism>
<reference evidence="1" key="1">
    <citation type="submission" date="2009-09" db="EMBL/GenBank/DDBJ databases">
        <authorList>
            <person name="Weinstock G."/>
            <person name="Sodergren E."/>
            <person name="Clifton S."/>
            <person name="Fulton L."/>
            <person name="Fulton B."/>
            <person name="Courtney L."/>
            <person name="Fronick C."/>
            <person name="Harrison M."/>
            <person name="Strong C."/>
            <person name="Farmer C."/>
            <person name="Delahaunty K."/>
            <person name="Markovic C."/>
            <person name="Hall O."/>
            <person name="Minx P."/>
            <person name="Tomlinson C."/>
            <person name="Mitreva M."/>
            <person name="Nelson J."/>
            <person name="Hou S."/>
            <person name="Wollam A."/>
            <person name="Pepin K.H."/>
            <person name="Johnson M."/>
            <person name="Bhonagiri V."/>
            <person name="Nash W.E."/>
            <person name="Warren W."/>
            <person name="Chinwalla A."/>
            <person name="Mardis E.R."/>
            <person name="Wilson R.K."/>
        </authorList>
    </citation>
    <scope>NUCLEOTIDE SEQUENCE [LARGE SCALE GENOMIC DNA]</scope>
    <source>
        <strain evidence="1">DSM 20583</strain>
    </source>
</reference>
<gene>
    <name evidence="1" type="ORF">BLAHAN_05449</name>
</gene>
<proteinExistence type="predicted"/>
<dbReference type="STRING" id="537007.BLAHAN_05449"/>
<dbReference type="HOGENOM" id="CLU_2582680_0_0_9"/>
<accession>C9L7S9</accession>
<comment type="caution">
    <text evidence="1">The sequence shown here is derived from an EMBL/GenBank/DDBJ whole genome shotgun (WGS) entry which is preliminary data.</text>
</comment>
<keyword evidence="2" id="KW-1185">Reference proteome</keyword>
<evidence type="ECO:0008006" key="3">
    <source>
        <dbReference type="Google" id="ProtNLM"/>
    </source>
</evidence>
<protein>
    <recommendedName>
        <fullName evidence="3">Cysteine-rich VLP domain-containing protein</fullName>
    </recommendedName>
</protein>
<evidence type="ECO:0000313" key="1">
    <source>
        <dbReference type="EMBL" id="EEX21824.1"/>
    </source>
</evidence>
<evidence type="ECO:0000313" key="2">
    <source>
        <dbReference type="Proteomes" id="UP000003755"/>
    </source>
</evidence>
<dbReference type="EMBL" id="ABYU02000016">
    <property type="protein sequence ID" value="EEX21824.1"/>
    <property type="molecule type" value="Genomic_DNA"/>
</dbReference>
<name>C9L7S9_BLAHA</name>
<dbReference type="Proteomes" id="UP000003755">
    <property type="component" value="Unassembled WGS sequence"/>
</dbReference>
<dbReference type="AlphaFoldDB" id="C9L7S9"/>
<sequence length="80" mass="9809">MKILNGNNLARNIGTWYTIYYRRRKGLSCVPITYTCPVCRKEFQSLREKYCPDECRKVARKEILHENNKWYYENRKKGWN</sequence>